<comment type="caution">
    <text evidence="1">The sequence shown here is derived from an EMBL/GenBank/DDBJ whole genome shotgun (WGS) entry which is preliminary data.</text>
</comment>
<evidence type="ECO:0000313" key="2">
    <source>
        <dbReference type="Proteomes" id="UP001196413"/>
    </source>
</evidence>
<organism evidence="1 2">
    <name type="scientific">Parelaphostrongylus tenuis</name>
    <name type="common">Meningeal worm</name>
    <dbReference type="NCBI Taxonomy" id="148309"/>
    <lineage>
        <taxon>Eukaryota</taxon>
        <taxon>Metazoa</taxon>
        <taxon>Ecdysozoa</taxon>
        <taxon>Nematoda</taxon>
        <taxon>Chromadorea</taxon>
        <taxon>Rhabditida</taxon>
        <taxon>Rhabditina</taxon>
        <taxon>Rhabditomorpha</taxon>
        <taxon>Strongyloidea</taxon>
        <taxon>Metastrongylidae</taxon>
        <taxon>Parelaphostrongylus</taxon>
    </lineage>
</organism>
<proteinExistence type="predicted"/>
<protein>
    <submittedName>
        <fullName evidence="1">Uncharacterized protein</fullName>
    </submittedName>
</protein>
<gene>
    <name evidence="1" type="ORF">KIN20_018951</name>
</gene>
<keyword evidence="2" id="KW-1185">Reference proteome</keyword>
<dbReference type="Proteomes" id="UP001196413">
    <property type="component" value="Unassembled WGS sequence"/>
</dbReference>
<dbReference type="EMBL" id="JAHQIW010003769">
    <property type="protein sequence ID" value="KAJ1360068.1"/>
    <property type="molecule type" value="Genomic_DNA"/>
</dbReference>
<name>A0AAD5MNR2_PARTN</name>
<accession>A0AAD5MNR2</accession>
<evidence type="ECO:0000313" key="1">
    <source>
        <dbReference type="EMBL" id="KAJ1360068.1"/>
    </source>
</evidence>
<reference evidence="1" key="1">
    <citation type="submission" date="2021-06" db="EMBL/GenBank/DDBJ databases">
        <title>Parelaphostrongylus tenuis whole genome reference sequence.</title>
        <authorList>
            <person name="Garwood T.J."/>
            <person name="Larsen P.A."/>
            <person name="Fountain-Jones N.M."/>
            <person name="Garbe J.R."/>
            <person name="Macchietto M.G."/>
            <person name="Kania S.A."/>
            <person name="Gerhold R.W."/>
            <person name="Richards J.E."/>
            <person name="Wolf T.M."/>
        </authorList>
    </citation>
    <scope>NUCLEOTIDE SEQUENCE</scope>
    <source>
        <strain evidence="1">MNPRO001-30</strain>
        <tissue evidence="1">Meninges</tissue>
    </source>
</reference>
<dbReference type="AlphaFoldDB" id="A0AAD5MNR2"/>
<sequence length="99" mass="11279">MLHHQEGTSPNRYMFINGANIVNCRCKITRLPGVLREYKRPLCHLAKVIDVTLKCHTNIAREDMGVKIVKSTADITPSLLRWRHRSDSTPHQPGGTDFD</sequence>